<evidence type="ECO:0000256" key="1">
    <source>
        <dbReference type="ARBA" id="ARBA00004953"/>
    </source>
</evidence>
<dbReference type="InterPro" id="IPR012818">
    <property type="entry name" value="CbiE"/>
</dbReference>
<evidence type="ECO:0000256" key="3">
    <source>
        <dbReference type="ARBA" id="ARBA00022603"/>
    </source>
</evidence>
<keyword evidence="4 7" id="KW-0808">Transferase</keyword>
<keyword evidence="5" id="KW-0949">S-adenosyl-L-methionine</keyword>
<evidence type="ECO:0000313" key="8">
    <source>
        <dbReference type="Proteomes" id="UP000320011"/>
    </source>
</evidence>
<proteinExistence type="predicted"/>
<dbReference type="SUPFAM" id="SSF53335">
    <property type="entry name" value="S-adenosyl-L-methionine-dependent methyltransferases"/>
    <property type="match status" value="1"/>
</dbReference>
<dbReference type="UniPathway" id="UPA00148"/>
<accession>A0A558BZQ7</accession>
<feature type="non-terminal residue" evidence="7">
    <location>
        <position position="361"/>
    </location>
</feature>
<dbReference type="InterPro" id="IPR029063">
    <property type="entry name" value="SAM-dependent_MTases_sf"/>
</dbReference>
<dbReference type="PANTHER" id="PTHR43182">
    <property type="entry name" value="COBALT-PRECORRIN-6B C(15)-METHYLTRANSFERASE (DECARBOXYLATING)"/>
    <property type="match status" value="1"/>
</dbReference>
<dbReference type="InterPro" id="IPR014777">
    <property type="entry name" value="4pyrrole_Mease_sub1"/>
</dbReference>
<feature type="domain" description="Tetrapyrrole methylase" evidence="6">
    <location>
        <begin position="13"/>
        <end position="181"/>
    </location>
</feature>
<sequence>MGVPAEGWTGLGERAKNELADCEVLFGSARQLDLVPLDLPKHPWPSPLLPAIGELLAGHGGRRIGVLASGDPLLSGIGTTLVKRFGQDVTIIPAVSSVTLARARLGWSAEETEVISVVGRDVHRVARALAPGARLLVLSSDANSPGRIAGLLTELGFGDSRLIVLERLGAAAERRVEGLARTWDHVGDPLNIVAVECAGGPALPVLPGLPDEAFEHDGQLTKRDPRALALARLAPLPGQLLWDVGAGAGSVAIEWSRAHPANRAIAVERDPGRAARITRNAERLGVPELRVVTGAAPDALADLPRPDAVFVGGGLRAWRPCWEALAPGGRLVAHAVTLESEQTLAQAYAETGGELIRVAVE</sequence>
<dbReference type="AlphaFoldDB" id="A0A558BZQ7"/>
<dbReference type="InterPro" id="IPR000878">
    <property type="entry name" value="4pyrrol_Mease"/>
</dbReference>
<dbReference type="PIRSF" id="PIRSF036428">
    <property type="entry name" value="CobL"/>
    <property type="match status" value="1"/>
</dbReference>
<name>A0A558BZQ7_9PSEU</name>
<dbReference type="InterPro" id="IPR014776">
    <property type="entry name" value="4pyrrole_Mease_sub2"/>
</dbReference>
<dbReference type="EMBL" id="VJWX01000256">
    <property type="protein sequence ID" value="TVT42009.1"/>
    <property type="molecule type" value="Genomic_DNA"/>
</dbReference>
<dbReference type="SUPFAM" id="SSF53790">
    <property type="entry name" value="Tetrapyrrole methylase"/>
    <property type="match status" value="1"/>
</dbReference>
<reference evidence="7 8" key="2">
    <citation type="submission" date="2019-08" db="EMBL/GenBank/DDBJ databases">
        <title>Amycolatopsis acidicola sp. nov., isolated from peat swamp forest soil.</title>
        <authorList>
            <person name="Srisuk N."/>
        </authorList>
    </citation>
    <scope>NUCLEOTIDE SEQUENCE [LARGE SCALE GENOMIC DNA]</scope>
    <source>
        <strain evidence="7 8">TBRC 6029</strain>
    </source>
</reference>
<dbReference type="NCBIfam" id="TIGR02469">
    <property type="entry name" value="CbiT"/>
    <property type="match status" value="1"/>
</dbReference>
<gene>
    <name evidence="7" type="primary">cbiE</name>
    <name evidence="7" type="ORF">FNH05_22935</name>
</gene>
<comment type="pathway">
    <text evidence="1">Cofactor biosynthesis; adenosylcobalamin biosynthesis.</text>
</comment>
<dbReference type="Gene3D" id="3.30.950.10">
    <property type="entry name" value="Methyltransferase, Cobalt-precorrin-4 Transmethylase, Domain 2"/>
    <property type="match status" value="1"/>
</dbReference>
<dbReference type="NCBIfam" id="TIGR02467">
    <property type="entry name" value="CbiE"/>
    <property type="match status" value="1"/>
</dbReference>
<evidence type="ECO:0000256" key="2">
    <source>
        <dbReference type="ARBA" id="ARBA00022573"/>
    </source>
</evidence>
<comment type="caution">
    <text evidence="7">The sequence shown here is derived from an EMBL/GenBank/DDBJ whole genome shotgun (WGS) entry which is preliminary data.</text>
</comment>
<dbReference type="Proteomes" id="UP000320011">
    <property type="component" value="Unassembled WGS sequence"/>
</dbReference>
<dbReference type="Gene3D" id="3.40.1010.10">
    <property type="entry name" value="Cobalt-precorrin-4 Transmethylase, Domain 1"/>
    <property type="match status" value="1"/>
</dbReference>
<dbReference type="Gene3D" id="3.40.50.150">
    <property type="entry name" value="Vaccinia Virus protein VP39"/>
    <property type="match status" value="1"/>
</dbReference>
<reference evidence="7 8" key="1">
    <citation type="submission" date="2019-07" db="EMBL/GenBank/DDBJ databases">
        <authorList>
            <person name="Duangmal K."/>
            <person name="Teo W.F.A."/>
        </authorList>
    </citation>
    <scope>NUCLEOTIDE SEQUENCE [LARGE SCALE GENOMIC DNA]</scope>
    <source>
        <strain evidence="7 8">TBRC 6029</strain>
    </source>
</reference>
<keyword evidence="2" id="KW-0169">Cobalamin biosynthesis</keyword>
<dbReference type="CDD" id="cd02440">
    <property type="entry name" value="AdoMet_MTases"/>
    <property type="match status" value="1"/>
</dbReference>
<organism evidence="7 8">
    <name type="scientific">Amycolatopsis rhizosphaerae</name>
    <dbReference type="NCBI Taxonomy" id="2053003"/>
    <lineage>
        <taxon>Bacteria</taxon>
        <taxon>Bacillati</taxon>
        <taxon>Actinomycetota</taxon>
        <taxon>Actinomycetes</taxon>
        <taxon>Pseudonocardiales</taxon>
        <taxon>Pseudonocardiaceae</taxon>
        <taxon>Amycolatopsis</taxon>
    </lineage>
</organism>
<dbReference type="InterPro" id="IPR014008">
    <property type="entry name" value="Cbl_synth_MTase_CbiT"/>
</dbReference>
<dbReference type="InterPro" id="IPR050714">
    <property type="entry name" value="Cobalamin_biosynth_MTase"/>
</dbReference>
<dbReference type="CDD" id="cd11644">
    <property type="entry name" value="Precorrin-6Y-MT"/>
    <property type="match status" value="1"/>
</dbReference>
<dbReference type="GO" id="GO:0008276">
    <property type="term" value="F:protein methyltransferase activity"/>
    <property type="evidence" value="ECO:0007669"/>
    <property type="project" value="InterPro"/>
</dbReference>
<keyword evidence="8" id="KW-1185">Reference proteome</keyword>
<dbReference type="Pfam" id="PF00590">
    <property type="entry name" value="TP_methylase"/>
    <property type="match status" value="1"/>
</dbReference>
<dbReference type="PANTHER" id="PTHR43182:SF1">
    <property type="entry name" value="COBALT-PRECORRIN-7 C(5)-METHYLTRANSFERASE"/>
    <property type="match status" value="1"/>
</dbReference>
<dbReference type="OrthoDB" id="9787825at2"/>
<protein>
    <submittedName>
        <fullName evidence="7">Precorrin-6y C5,15-methyltransferase (Decarboxylating) subunit CbiE</fullName>
    </submittedName>
</protein>
<evidence type="ECO:0000259" key="6">
    <source>
        <dbReference type="Pfam" id="PF00590"/>
    </source>
</evidence>
<evidence type="ECO:0000313" key="7">
    <source>
        <dbReference type="EMBL" id="TVT42009.1"/>
    </source>
</evidence>
<dbReference type="GO" id="GO:0009236">
    <property type="term" value="P:cobalamin biosynthetic process"/>
    <property type="evidence" value="ECO:0007669"/>
    <property type="project" value="UniProtKB-UniPathway"/>
</dbReference>
<evidence type="ECO:0000256" key="5">
    <source>
        <dbReference type="ARBA" id="ARBA00022691"/>
    </source>
</evidence>
<dbReference type="GO" id="GO:0032259">
    <property type="term" value="P:methylation"/>
    <property type="evidence" value="ECO:0007669"/>
    <property type="project" value="UniProtKB-KW"/>
</dbReference>
<evidence type="ECO:0000256" key="4">
    <source>
        <dbReference type="ARBA" id="ARBA00022679"/>
    </source>
</evidence>
<keyword evidence="3 7" id="KW-0489">Methyltransferase</keyword>
<dbReference type="InterPro" id="IPR006365">
    <property type="entry name" value="Cbl_synth_CobL"/>
</dbReference>
<dbReference type="InterPro" id="IPR035996">
    <property type="entry name" value="4pyrrol_Methylase_sf"/>
</dbReference>